<feature type="compositionally biased region" description="Basic residues" evidence="1">
    <location>
        <begin position="1"/>
        <end position="10"/>
    </location>
</feature>
<sequence length="407" mass="45156">MGFFSRKSKKTAQGNAVNTASESGKTILLTPGTKDVPTTPETAESPGTAVPTNPASISEGSETMAVDNQESKFEDDKKSRVKKKHRTRISVTTPDKSDKDTNGSGAARQNQDDDTPPSTQHFDEPEMYEDNKTKDDAHRSGDTAGDNTLFLDDDEVNLEEDENIRREDTTVNRNLLGSFEGCDILPDALKVMLPESWQQRGNGTAEQGVILVEKPPKKMSYYSEEFATKFLQELLKSGFALVYHQPSLTIEEEKADWQGRSVTMNFKTGVCNALQVFQPEIEWSTMGGGKDTKILTRSVSLLDIHSVSVSSADDMRDNLEAGEIEEIQCFFTLTTKTGDIHVFEAMHINESKRLVLGIKNISGRYSNLVVAGDPRVVVEYFDNSSDPQEIRLPFERAIVQVSHAFLD</sequence>
<evidence type="ECO:0000313" key="2">
    <source>
        <dbReference type="EMBL" id="CAJ1946824.1"/>
    </source>
</evidence>
<reference evidence="2" key="1">
    <citation type="submission" date="2023-08" db="EMBL/GenBank/DDBJ databases">
        <authorList>
            <person name="Audoor S."/>
            <person name="Bilcke G."/>
        </authorList>
    </citation>
    <scope>NUCLEOTIDE SEQUENCE</scope>
</reference>
<dbReference type="Proteomes" id="UP001295423">
    <property type="component" value="Unassembled WGS sequence"/>
</dbReference>
<dbReference type="AlphaFoldDB" id="A0AAD2FN54"/>
<dbReference type="EMBL" id="CAKOGP040001714">
    <property type="protein sequence ID" value="CAJ1946824.1"/>
    <property type="molecule type" value="Genomic_DNA"/>
</dbReference>
<comment type="caution">
    <text evidence="2">The sequence shown here is derived from an EMBL/GenBank/DDBJ whole genome shotgun (WGS) entry which is preliminary data.</text>
</comment>
<protein>
    <submittedName>
        <fullName evidence="2">Uncharacterized protein</fullName>
    </submittedName>
</protein>
<evidence type="ECO:0000313" key="3">
    <source>
        <dbReference type="Proteomes" id="UP001295423"/>
    </source>
</evidence>
<accession>A0AAD2FN54</accession>
<feature type="compositionally biased region" description="Basic and acidic residues" evidence="1">
    <location>
        <begin position="121"/>
        <end position="141"/>
    </location>
</feature>
<keyword evidence="3" id="KW-1185">Reference proteome</keyword>
<name>A0AAD2FN54_9STRA</name>
<feature type="compositionally biased region" description="Basic and acidic residues" evidence="1">
    <location>
        <begin position="69"/>
        <end position="78"/>
    </location>
</feature>
<feature type="compositionally biased region" description="Polar residues" evidence="1">
    <location>
        <begin position="11"/>
        <end position="24"/>
    </location>
</feature>
<organism evidence="2 3">
    <name type="scientific">Cylindrotheca closterium</name>
    <dbReference type="NCBI Taxonomy" id="2856"/>
    <lineage>
        <taxon>Eukaryota</taxon>
        <taxon>Sar</taxon>
        <taxon>Stramenopiles</taxon>
        <taxon>Ochrophyta</taxon>
        <taxon>Bacillariophyta</taxon>
        <taxon>Bacillariophyceae</taxon>
        <taxon>Bacillariophycidae</taxon>
        <taxon>Bacillariales</taxon>
        <taxon>Bacillariaceae</taxon>
        <taxon>Cylindrotheca</taxon>
    </lineage>
</organism>
<feature type="compositionally biased region" description="Polar residues" evidence="1">
    <location>
        <begin position="50"/>
        <end position="61"/>
    </location>
</feature>
<evidence type="ECO:0000256" key="1">
    <source>
        <dbReference type="SAM" id="MobiDB-lite"/>
    </source>
</evidence>
<feature type="compositionally biased region" description="Basic residues" evidence="1">
    <location>
        <begin position="79"/>
        <end position="88"/>
    </location>
</feature>
<feature type="region of interest" description="Disordered" evidence="1">
    <location>
        <begin position="1"/>
        <end position="152"/>
    </location>
</feature>
<gene>
    <name evidence="2" type="ORF">CYCCA115_LOCUS10856</name>
</gene>
<proteinExistence type="predicted"/>